<comment type="caution">
    <text evidence="1">The sequence shown here is derived from an EMBL/GenBank/DDBJ whole genome shotgun (WGS) entry which is preliminary data.</text>
</comment>
<gene>
    <name evidence="1" type="ORF">BCR43DRAFT_487384</name>
</gene>
<dbReference type="Proteomes" id="UP000242180">
    <property type="component" value="Unassembled WGS sequence"/>
</dbReference>
<dbReference type="AlphaFoldDB" id="A0A1X2HQP4"/>
<evidence type="ECO:0000313" key="1">
    <source>
        <dbReference type="EMBL" id="ORZ01713.1"/>
    </source>
</evidence>
<reference evidence="1 2" key="1">
    <citation type="submission" date="2016-07" db="EMBL/GenBank/DDBJ databases">
        <title>Pervasive Adenine N6-methylation of Active Genes in Fungi.</title>
        <authorList>
            <consortium name="DOE Joint Genome Institute"/>
            <person name="Mondo S.J."/>
            <person name="Dannebaum R.O."/>
            <person name="Kuo R.C."/>
            <person name="Labutti K."/>
            <person name="Haridas S."/>
            <person name="Kuo A."/>
            <person name="Salamov A."/>
            <person name="Ahrendt S.R."/>
            <person name="Lipzen A."/>
            <person name="Sullivan W."/>
            <person name="Andreopoulos W.B."/>
            <person name="Clum A."/>
            <person name="Lindquist E."/>
            <person name="Daum C."/>
            <person name="Ramamoorthy G.K."/>
            <person name="Gryganskyi A."/>
            <person name="Culley D."/>
            <person name="Magnuson J.K."/>
            <person name="James T.Y."/>
            <person name="O'Malley M.A."/>
            <person name="Stajich J.E."/>
            <person name="Spatafora J.W."/>
            <person name="Visel A."/>
            <person name="Grigoriev I.V."/>
        </authorList>
    </citation>
    <scope>NUCLEOTIDE SEQUENCE [LARGE SCALE GENOMIC DNA]</scope>
    <source>
        <strain evidence="1 2">NRRL 2496</strain>
    </source>
</reference>
<accession>A0A1X2HQP4</accession>
<protein>
    <submittedName>
        <fullName evidence="1">Uncharacterized protein</fullName>
    </submittedName>
</protein>
<evidence type="ECO:0000313" key="2">
    <source>
        <dbReference type="Proteomes" id="UP000242180"/>
    </source>
</evidence>
<name>A0A1X2HQP4_SYNRA</name>
<organism evidence="1 2">
    <name type="scientific">Syncephalastrum racemosum</name>
    <name type="common">Filamentous fungus</name>
    <dbReference type="NCBI Taxonomy" id="13706"/>
    <lineage>
        <taxon>Eukaryota</taxon>
        <taxon>Fungi</taxon>
        <taxon>Fungi incertae sedis</taxon>
        <taxon>Mucoromycota</taxon>
        <taxon>Mucoromycotina</taxon>
        <taxon>Mucoromycetes</taxon>
        <taxon>Mucorales</taxon>
        <taxon>Syncephalastraceae</taxon>
        <taxon>Syncephalastrum</taxon>
    </lineage>
</organism>
<keyword evidence="2" id="KW-1185">Reference proteome</keyword>
<sequence>MHMRLSPSTSPHKFPLLQWSLKDWLSLPIYTNRLGPVLSPPTIRPVDRWVQLYGQDSGTVRGLSFWGGFRALHASEKATLRWWQLGLW</sequence>
<dbReference type="InParanoid" id="A0A1X2HQP4"/>
<dbReference type="EMBL" id="MCGN01000002">
    <property type="protein sequence ID" value="ORZ01713.1"/>
    <property type="molecule type" value="Genomic_DNA"/>
</dbReference>
<proteinExistence type="predicted"/>
<dbReference type="OrthoDB" id="2288043at2759"/>
<dbReference type="STRING" id="13706.A0A1X2HQP4"/>